<dbReference type="AlphaFoldDB" id="A0A565CTB5"/>
<accession>A0A565CTB5</accession>
<evidence type="ECO:0000313" key="1">
    <source>
        <dbReference type="EMBL" id="VVB17000.1"/>
    </source>
</evidence>
<gene>
    <name evidence="1" type="ORF">ANE_LOCUS27444</name>
</gene>
<comment type="caution">
    <text evidence="1">The sequence shown here is derived from an EMBL/GenBank/DDBJ whole genome shotgun (WGS) entry which is preliminary data.</text>
</comment>
<organism evidence="1 2">
    <name type="scientific">Arabis nemorensis</name>
    <dbReference type="NCBI Taxonomy" id="586526"/>
    <lineage>
        <taxon>Eukaryota</taxon>
        <taxon>Viridiplantae</taxon>
        <taxon>Streptophyta</taxon>
        <taxon>Embryophyta</taxon>
        <taxon>Tracheophyta</taxon>
        <taxon>Spermatophyta</taxon>
        <taxon>Magnoliopsida</taxon>
        <taxon>eudicotyledons</taxon>
        <taxon>Gunneridae</taxon>
        <taxon>Pentapetalae</taxon>
        <taxon>rosids</taxon>
        <taxon>malvids</taxon>
        <taxon>Brassicales</taxon>
        <taxon>Brassicaceae</taxon>
        <taxon>Arabideae</taxon>
        <taxon>Arabis</taxon>
    </lineage>
</organism>
<evidence type="ECO:0000313" key="2">
    <source>
        <dbReference type="Proteomes" id="UP000489600"/>
    </source>
</evidence>
<dbReference type="OrthoDB" id="19232at2759"/>
<protein>
    <submittedName>
        <fullName evidence="1">Uncharacterized protein</fullName>
    </submittedName>
</protein>
<sequence>MSRAIIPEGNPYLLHEALSKSYVGDAGPILDIMAVTLESMLNITVMARTLIAAVFTGFSRGTFPSVSSSYGLC</sequence>
<dbReference type="EMBL" id="CABITT030000008">
    <property type="protein sequence ID" value="VVB17000.1"/>
    <property type="molecule type" value="Genomic_DNA"/>
</dbReference>
<name>A0A565CTB5_9BRAS</name>
<reference evidence="1" key="1">
    <citation type="submission" date="2019-07" db="EMBL/GenBank/DDBJ databases">
        <authorList>
            <person name="Dittberner H."/>
        </authorList>
    </citation>
    <scope>NUCLEOTIDE SEQUENCE [LARGE SCALE GENOMIC DNA]</scope>
</reference>
<dbReference type="Proteomes" id="UP000489600">
    <property type="component" value="Unassembled WGS sequence"/>
</dbReference>
<proteinExistence type="predicted"/>
<keyword evidence="2" id="KW-1185">Reference proteome</keyword>